<evidence type="ECO:0000313" key="2">
    <source>
        <dbReference type="Proteomes" id="UP000640299"/>
    </source>
</evidence>
<dbReference type="Proteomes" id="UP000640299">
    <property type="component" value="Chromosome"/>
</dbReference>
<evidence type="ECO:0008006" key="3">
    <source>
        <dbReference type="Google" id="ProtNLM"/>
    </source>
</evidence>
<reference evidence="1" key="1">
    <citation type="submission" date="2021-02" db="EMBL/GenBank/DDBJ databases">
        <title>cfr and optrA-positive Staphylococcus spp.</title>
        <authorList>
            <person name="Chen L."/>
        </authorList>
    </citation>
    <scope>NUCLEOTIDE SEQUENCE</scope>
    <source>
        <strain evidence="1">GDQ20D70P</strain>
    </source>
</reference>
<name>A0AB37HRW4_MAMSC</name>
<dbReference type="RefSeq" id="WP_204178145.1">
    <property type="nucleotide sequence ID" value="NZ_CP069389.1"/>
</dbReference>
<protein>
    <recommendedName>
        <fullName evidence="3">HK97 gp10 family phage protein</fullName>
    </recommendedName>
</protein>
<accession>A0AB37HRW4</accession>
<gene>
    <name evidence="1" type="ORF">JRU67_11805</name>
</gene>
<proteinExistence type="predicted"/>
<dbReference type="EMBL" id="CP069389">
    <property type="protein sequence ID" value="QRN90727.1"/>
    <property type="molecule type" value="Genomic_DNA"/>
</dbReference>
<sequence>MTVEIKGVQQLVNQLEKKFGVENTKRVNDQALKKAGAYFEKELSSAFETFKDTGASKDEIQLSEPMMIQGVRGIKVYWEGPMDRYRLIHLNEWGYTRNGIKQTPKGHAVIAKTLKNSEKVYRNIVKDEIRKNLI</sequence>
<organism evidence="1 2">
    <name type="scientific">Mammaliicoccus sciuri</name>
    <name type="common">Staphylococcus sciuri</name>
    <dbReference type="NCBI Taxonomy" id="1296"/>
    <lineage>
        <taxon>Bacteria</taxon>
        <taxon>Bacillati</taxon>
        <taxon>Bacillota</taxon>
        <taxon>Bacilli</taxon>
        <taxon>Bacillales</taxon>
        <taxon>Staphylococcaceae</taxon>
        <taxon>Mammaliicoccus</taxon>
    </lineage>
</organism>
<evidence type="ECO:0000313" key="1">
    <source>
        <dbReference type="EMBL" id="QRN90727.1"/>
    </source>
</evidence>
<dbReference type="AlphaFoldDB" id="A0AB37HRW4"/>